<accession>A0A1U9JV13</accession>
<reference evidence="2 3" key="2">
    <citation type="journal article" date="2016" name="Sci. Rep.">
        <title>The genome of Rhizobiales bacteria in predatory ants reveals urease gene functions but no genes for nitrogen fixation.</title>
        <authorList>
            <person name="Neuvonen M.M."/>
            <person name="Tamarit D."/>
            <person name="Naslund K."/>
            <person name="Liebig J."/>
            <person name="Feldhaar H."/>
            <person name="Moran N.A."/>
            <person name="Guy L."/>
            <person name="Andersson S.G."/>
        </authorList>
    </citation>
    <scope>NUCLEOTIDE SEQUENCE [LARGE SCALE GENOMIC DNA]</scope>
    <source>
        <strain evidence="2 3">Hsal</strain>
    </source>
</reference>
<gene>
    <name evidence="2" type="ORF">BHV28_09920</name>
</gene>
<dbReference type="Proteomes" id="UP000188912">
    <property type="component" value="Chromosome"/>
</dbReference>
<keyword evidence="2" id="KW-0378">Hydrolase</keyword>
<dbReference type="NCBIfam" id="NF005312">
    <property type="entry name" value="PRK06846.1"/>
    <property type="match status" value="1"/>
</dbReference>
<evidence type="ECO:0000259" key="1">
    <source>
        <dbReference type="Pfam" id="PF07969"/>
    </source>
</evidence>
<dbReference type="SUPFAM" id="SSF51556">
    <property type="entry name" value="Metallo-dependent hydrolases"/>
    <property type="match status" value="1"/>
</dbReference>
<dbReference type="SUPFAM" id="SSF51338">
    <property type="entry name" value="Composite domain of metallo-dependent hydrolases"/>
    <property type="match status" value="1"/>
</dbReference>
<dbReference type="STRING" id="1902579.BHV28_09920"/>
<dbReference type="GO" id="GO:0016814">
    <property type="term" value="F:hydrolase activity, acting on carbon-nitrogen (but not peptide) bonds, in cyclic amidines"/>
    <property type="evidence" value="ECO:0007669"/>
    <property type="project" value="TreeGrafter"/>
</dbReference>
<evidence type="ECO:0000313" key="3">
    <source>
        <dbReference type="Proteomes" id="UP000188912"/>
    </source>
</evidence>
<proteinExistence type="predicted"/>
<dbReference type="KEGG" id="thd:BHV28_09920"/>
<dbReference type="InterPro" id="IPR011059">
    <property type="entry name" value="Metal-dep_hydrolase_composite"/>
</dbReference>
<dbReference type="Gene3D" id="3.20.20.140">
    <property type="entry name" value="Metal-dependent hydrolases"/>
    <property type="match status" value="1"/>
</dbReference>
<dbReference type="InterPro" id="IPR032466">
    <property type="entry name" value="Metal_Hydrolase"/>
</dbReference>
<dbReference type="PANTHER" id="PTHR32027:SF9">
    <property type="entry name" value="BLL3847 PROTEIN"/>
    <property type="match status" value="1"/>
</dbReference>
<organism evidence="2 3">
    <name type="scientific">Candidatus Tokpelaia hoelldobleri</name>
    <dbReference type="NCBI Taxonomy" id="1902579"/>
    <lineage>
        <taxon>Bacteria</taxon>
        <taxon>Pseudomonadati</taxon>
        <taxon>Pseudomonadota</taxon>
        <taxon>Alphaproteobacteria</taxon>
        <taxon>Hyphomicrobiales</taxon>
        <taxon>Candidatus Tokpelaia</taxon>
    </lineage>
</organism>
<name>A0A1U9JV13_9HYPH</name>
<reference evidence="2 3" key="1">
    <citation type="journal article" date="2010" name="Science">
        <title>Genomic comparison of the ants Camponotus floridanus and Harpegnathos saltator.</title>
        <authorList>
            <person name="Bonasio R."/>
            <person name="Zhang G."/>
            <person name="Ye C."/>
            <person name="Mutti N.S."/>
            <person name="Fang X."/>
            <person name="Qin N."/>
            <person name="Donahue G."/>
            <person name="Yang P."/>
            <person name="Li Q."/>
            <person name="Li C."/>
            <person name="Zhang P."/>
            <person name="Huang Z."/>
            <person name="Berger S.L."/>
            <person name="Reinberg D."/>
            <person name="Wang J."/>
            <person name="Liebig J."/>
        </authorList>
    </citation>
    <scope>NUCLEOTIDE SEQUENCE [LARGE SCALE GENOMIC DNA]</scope>
    <source>
        <strain evidence="2 3">Hsal</strain>
    </source>
</reference>
<dbReference type="InterPro" id="IPR013108">
    <property type="entry name" value="Amidohydro_3"/>
</dbReference>
<dbReference type="PANTHER" id="PTHR32027">
    <property type="entry name" value="CYTOSINE DEAMINASE"/>
    <property type="match status" value="1"/>
</dbReference>
<dbReference type="InterPro" id="IPR006311">
    <property type="entry name" value="TAT_signal"/>
</dbReference>
<dbReference type="Gene3D" id="2.30.40.10">
    <property type="entry name" value="Urease, subunit C, domain 1"/>
    <property type="match status" value="1"/>
</dbReference>
<dbReference type="PROSITE" id="PS51318">
    <property type="entry name" value="TAT"/>
    <property type="match status" value="1"/>
</dbReference>
<feature type="domain" description="Amidohydrolase 3" evidence="1">
    <location>
        <begin position="108"/>
        <end position="449"/>
    </location>
</feature>
<dbReference type="CDD" id="cd01293">
    <property type="entry name" value="Bact_CD"/>
    <property type="match status" value="1"/>
</dbReference>
<protein>
    <submittedName>
        <fullName evidence="2">Metallo-dependent hydrolase domain-containing deaminase</fullName>
    </submittedName>
</protein>
<dbReference type="EMBL" id="CP017315">
    <property type="protein sequence ID" value="AQS41686.1"/>
    <property type="molecule type" value="Genomic_DNA"/>
</dbReference>
<dbReference type="Pfam" id="PF07969">
    <property type="entry name" value="Amidohydro_3"/>
    <property type="match status" value="1"/>
</dbReference>
<sequence length="454" mass="49364">MSDTGLQTNRRNILKGTLVATAAMGTSGVYAQAASEPEAGKKHSQMPSAERYWLTNVRLESGFEYDRQNQVTATRTTTAHLLINKDVIERIADTLPADDGVAKYDMGGLLAVPSFADMHVHLDKGFYGGPWKATAQASSVRDRIRQEEQLLPSMVEGTPEKARALIDLITGYGTSYLRVQCNVDPVIKLQNVEKVLEALHDKSDKVDFEMVAFPQHGILGNGADKLMDQALKNGCSLVGGVDPETIDGDMERSLNTTMEIAVKNDAPIDIHLHNGGEVGARAARYLAKLAEDAKWHNRVAISHAFCLGHLEGAALDDLLAQMRSVGMSVNSAISVGAVMPPPEALAKHNIKMQLGTDCINDLWSPYGTGSILERASVMGQWQGWDDEYSLNRTLKHITRDGIMPLDDKGNQVWPKAGDKANITLTTASCSAELIARRNPAKAVIKQGKPSVWTL</sequence>
<keyword evidence="3" id="KW-1185">Reference proteome</keyword>
<dbReference type="AlphaFoldDB" id="A0A1U9JV13"/>
<evidence type="ECO:0000313" key="2">
    <source>
        <dbReference type="EMBL" id="AQS41686.1"/>
    </source>
</evidence>
<dbReference type="InterPro" id="IPR052349">
    <property type="entry name" value="Metallo-hydrolase_Enzymes"/>
</dbReference>